<keyword evidence="3" id="KW-0949">S-adenosyl-L-methionine</keyword>
<accession>A0A0C1ZGM7</accession>
<dbReference type="InterPro" id="IPR029063">
    <property type="entry name" value="SAM-dependent_MTases_sf"/>
</dbReference>
<dbReference type="GO" id="GO:0008757">
    <property type="term" value="F:S-adenosylmethionine-dependent methyltransferase activity"/>
    <property type="evidence" value="ECO:0007669"/>
    <property type="project" value="InterPro"/>
</dbReference>
<evidence type="ECO:0000259" key="4">
    <source>
        <dbReference type="Pfam" id="PF08241"/>
    </source>
</evidence>
<dbReference type="GeneID" id="48231471"/>
<dbReference type="PATRIC" id="fig|1229493.5.peg.2033"/>
<protein>
    <submittedName>
        <fullName evidence="5">SAM-dependent methyltransferase</fullName>
    </submittedName>
</protein>
<comment type="caution">
    <text evidence="5">The sequence shown here is derived from an EMBL/GenBank/DDBJ whole genome shotgun (WGS) entry which is preliminary data.</text>
</comment>
<dbReference type="InterPro" id="IPR013216">
    <property type="entry name" value="Methyltransf_11"/>
</dbReference>
<dbReference type="RefSeq" id="WP_020194703.1">
    <property type="nucleotide sequence ID" value="NZ_BAOH01000007.1"/>
</dbReference>
<name>A0A0C1ZGM7_9VIBR</name>
<feature type="domain" description="Methyltransferase type 11" evidence="4">
    <location>
        <begin position="44"/>
        <end position="139"/>
    </location>
</feature>
<dbReference type="GO" id="GO:0032259">
    <property type="term" value="P:methylation"/>
    <property type="evidence" value="ECO:0007669"/>
    <property type="project" value="UniProtKB-KW"/>
</dbReference>
<organism evidence="5 6">
    <name type="scientific">Vibrio owensii CAIM 1854 = LMG 25443</name>
    <dbReference type="NCBI Taxonomy" id="1229493"/>
    <lineage>
        <taxon>Bacteria</taxon>
        <taxon>Pseudomonadati</taxon>
        <taxon>Pseudomonadota</taxon>
        <taxon>Gammaproteobacteria</taxon>
        <taxon>Vibrionales</taxon>
        <taxon>Vibrionaceae</taxon>
        <taxon>Vibrio</taxon>
    </lineage>
</organism>
<reference evidence="5 6" key="1">
    <citation type="submission" date="2014-07" db="EMBL/GenBank/DDBJ databases">
        <title>Unique and conserved regions in Vibrio harveyi and related species in comparison with the shrimp pathogen Vibrio harveyi CAIM 1792.</title>
        <authorList>
            <person name="Espinoza-Valles I."/>
            <person name="Vora G."/>
            <person name="Leekitcharoenphon P."/>
            <person name="Ussery D."/>
            <person name="Hoj L."/>
            <person name="Gomez-Gil B."/>
        </authorList>
    </citation>
    <scope>NUCLEOTIDE SEQUENCE [LARGE SCALE GENOMIC DNA]</scope>
    <source>
        <strain evidence="6">CAIM 1854 / LMG 25443</strain>
    </source>
</reference>
<dbReference type="SUPFAM" id="SSF53335">
    <property type="entry name" value="S-adenosyl-L-methionine-dependent methyltransferases"/>
    <property type="match status" value="1"/>
</dbReference>
<dbReference type="EMBL" id="JPRD01000023">
    <property type="protein sequence ID" value="KIF52341.1"/>
    <property type="molecule type" value="Genomic_DNA"/>
</dbReference>
<evidence type="ECO:0000256" key="1">
    <source>
        <dbReference type="ARBA" id="ARBA00022603"/>
    </source>
</evidence>
<evidence type="ECO:0000256" key="2">
    <source>
        <dbReference type="ARBA" id="ARBA00022679"/>
    </source>
</evidence>
<evidence type="ECO:0000313" key="6">
    <source>
        <dbReference type="Proteomes" id="UP000031586"/>
    </source>
</evidence>
<dbReference type="CDD" id="cd02440">
    <property type="entry name" value="AdoMet_MTases"/>
    <property type="match status" value="1"/>
</dbReference>
<dbReference type="PANTHER" id="PTHR43464">
    <property type="entry name" value="METHYLTRANSFERASE"/>
    <property type="match status" value="1"/>
</dbReference>
<dbReference type="Proteomes" id="UP000031586">
    <property type="component" value="Unassembled WGS sequence"/>
</dbReference>
<dbReference type="PANTHER" id="PTHR43464:SF19">
    <property type="entry name" value="UBIQUINONE BIOSYNTHESIS O-METHYLTRANSFERASE, MITOCHONDRIAL"/>
    <property type="match status" value="1"/>
</dbReference>
<dbReference type="Pfam" id="PF08241">
    <property type="entry name" value="Methyltransf_11"/>
    <property type="match status" value="1"/>
</dbReference>
<evidence type="ECO:0000313" key="5">
    <source>
        <dbReference type="EMBL" id="KIF52341.1"/>
    </source>
</evidence>
<proteinExistence type="predicted"/>
<keyword evidence="1 5" id="KW-0489">Methyltransferase</keyword>
<sequence>MKQEMYTTYAKQYDLAAQDNLYNAHFERPNTLELVGDVAGKKVLDLGCGSGIYAQLLLELGASSVTCIDAAQEMIDIVKEKLGSSVTAYAQNLALGLPEEADGQYDLVICPLMVHYIEDLRPLFNDIQRVLKAGGQFVFSTHHPFADFECSASGNYYDKELVEDMWNTVGEPVPVAFYRRSLQDITDAITGSNMAMLAISEGKVNEKIREISQEHYQRLATFPNFIFIKCVALS</sequence>
<evidence type="ECO:0000256" key="3">
    <source>
        <dbReference type="ARBA" id="ARBA00022691"/>
    </source>
</evidence>
<dbReference type="Gene3D" id="3.40.50.150">
    <property type="entry name" value="Vaccinia Virus protein VP39"/>
    <property type="match status" value="1"/>
</dbReference>
<keyword evidence="2 5" id="KW-0808">Transferase</keyword>
<dbReference type="AlphaFoldDB" id="A0A0C1ZGM7"/>
<gene>
    <name evidence="5" type="ORF">H735_14450</name>
</gene>